<dbReference type="AlphaFoldDB" id="A0A3D8GWI2"/>
<dbReference type="Pfam" id="PF06103">
    <property type="entry name" value="DUF948"/>
    <property type="match status" value="1"/>
</dbReference>
<evidence type="ECO:0000313" key="2">
    <source>
        <dbReference type="Proteomes" id="UP000257144"/>
    </source>
</evidence>
<keyword evidence="2" id="KW-1185">Reference proteome</keyword>
<evidence type="ECO:0000313" key="1">
    <source>
        <dbReference type="EMBL" id="RDU38817.1"/>
    </source>
</evidence>
<organism evidence="1 2">
    <name type="scientific">Neobacillus piezotolerans</name>
    <dbReference type="NCBI Taxonomy" id="2259171"/>
    <lineage>
        <taxon>Bacteria</taxon>
        <taxon>Bacillati</taxon>
        <taxon>Bacillota</taxon>
        <taxon>Bacilli</taxon>
        <taxon>Bacillales</taxon>
        <taxon>Bacillaceae</taxon>
        <taxon>Neobacillus</taxon>
    </lineage>
</organism>
<protein>
    <submittedName>
        <fullName evidence="1">DUF948 domain-containing protein</fullName>
    </submittedName>
</protein>
<dbReference type="InterPro" id="IPR009293">
    <property type="entry name" value="UPF0478"/>
</dbReference>
<gene>
    <name evidence="1" type="ORF">DRW41_04460</name>
</gene>
<sequence>MWIVYLSIAAVILSLAYLGFAAFKTFKEAKPAINRLNETVARVQQKADTLKVESDQLAKSQQELIADIDYKKEAVTFTADAAKDTLSTFKKLVKIRPSIKLKGKKKTRTPAY</sequence>
<dbReference type="EMBL" id="QNQT01000001">
    <property type="protein sequence ID" value="RDU38817.1"/>
    <property type="molecule type" value="Genomic_DNA"/>
</dbReference>
<proteinExistence type="predicted"/>
<name>A0A3D8GWI2_9BACI</name>
<dbReference type="RefSeq" id="WP_115450732.1">
    <property type="nucleotide sequence ID" value="NZ_QNQT01000001.1"/>
</dbReference>
<reference evidence="1 2" key="1">
    <citation type="submission" date="2018-07" db="EMBL/GenBank/DDBJ databases">
        <title>Bacillus sp. YLB-04 draft genome sequence.</title>
        <authorList>
            <person name="Yu L."/>
            <person name="Tang X."/>
        </authorList>
    </citation>
    <scope>NUCLEOTIDE SEQUENCE [LARGE SCALE GENOMIC DNA]</scope>
    <source>
        <strain evidence="1 2">YLB-04</strain>
    </source>
</reference>
<comment type="caution">
    <text evidence="1">The sequence shown here is derived from an EMBL/GenBank/DDBJ whole genome shotgun (WGS) entry which is preliminary data.</text>
</comment>
<accession>A0A3D8GWI2</accession>
<dbReference type="OrthoDB" id="2969233at2"/>
<dbReference type="Proteomes" id="UP000257144">
    <property type="component" value="Unassembled WGS sequence"/>
</dbReference>